<feature type="compositionally biased region" description="Basic and acidic residues" evidence="1">
    <location>
        <begin position="140"/>
        <end position="154"/>
    </location>
</feature>
<feature type="region of interest" description="Disordered" evidence="1">
    <location>
        <begin position="140"/>
        <end position="198"/>
    </location>
</feature>
<feature type="compositionally biased region" description="Pro residues" evidence="1">
    <location>
        <begin position="214"/>
        <end position="232"/>
    </location>
</feature>
<sequence length="357" mass="40225">MAYRSKQFDNITSKLNKNDANNYQKKFEQMSKQQQIIEQKKLEIKLKLEEKKRKETEDALKKLNDDKRKESDGGKKGLGSSHSRHQSWRGNDRYKKPVQKEEEKVSVNVSVPTNIFSNDGSFLDQFQKLSGIKVPVKIHKENDETLHDKTEKIETNPFKQEEDDLKKETEVNESTVNKLQSPPPRDRSRSPPKTYHNYYHQLPFNPVMASSIPQPAPLNPGTIPSPSPLQPYSIPPPLPMMPHSIPQPSPMVPHSIPPPLPMIPHSIPQPLPIIPHSIPQPSPMVPHVIPPPSQMLMGQHSVSQQSNTLSPSMLGMTHPIAQSQSMFLAVPPPPPPPPPKSQATVAFEPSKVQIKEE</sequence>
<name>A0A1B6DRS3_9HEMI</name>
<reference evidence="2" key="1">
    <citation type="submission" date="2015-12" db="EMBL/GenBank/DDBJ databases">
        <title>De novo transcriptome assembly of four potential Pierce s Disease insect vectors from Arizona vineyards.</title>
        <authorList>
            <person name="Tassone E.E."/>
        </authorList>
    </citation>
    <scope>NUCLEOTIDE SEQUENCE</scope>
</reference>
<accession>A0A1B6DRS3</accession>
<evidence type="ECO:0000256" key="1">
    <source>
        <dbReference type="SAM" id="MobiDB-lite"/>
    </source>
</evidence>
<protein>
    <submittedName>
        <fullName evidence="2">Uncharacterized protein</fullName>
    </submittedName>
</protein>
<feature type="compositionally biased region" description="Basic and acidic residues" evidence="1">
    <location>
        <begin position="52"/>
        <end position="75"/>
    </location>
</feature>
<dbReference type="EMBL" id="GEDC01008921">
    <property type="protein sequence ID" value="JAS28377.1"/>
    <property type="molecule type" value="Transcribed_RNA"/>
</dbReference>
<proteinExistence type="predicted"/>
<feature type="region of interest" description="Disordered" evidence="1">
    <location>
        <begin position="1"/>
        <end position="34"/>
    </location>
</feature>
<gene>
    <name evidence="2" type="ORF">g.17905</name>
</gene>
<feature type="compositionally biased region" description="Polar residues" evidence="1">
    <location>
        <begin position="8"/>
        <end position="24"/>
    </location>
</feature>
<feature type="compositionally biased region" description="Basic and acidic residues" evidence="1">
    <location>
        <begin position="90"/>
        <end position="105"/>
    </location>
</feature>
<organism evidence="2">
    <name type="scientific">Clastoptera arizonana</name>
    <name type="common">Arizona spittle bug</name>
    <dbReference type="NCBI Taxonomy" id="38151"/>
    <lineage>
        <taxon>Eukaryota</taxon>
        <taxon>Metazoa</taxon>
        <taxon>Ecdysozoa</taxon>
        <taxon>Arthropoda</taxon>
        <taxon>Hexapoda</taxon>
        <taxon>Insecta</taxon>
        <taxon>Pterygota</taxon>
        <taxon>Neoptera</taxon>
        <taxon>Paraneoptera</taxon>
        <taxon>Hemiptera</taxon>
        <taxon>Auchenorrhyncha</taxon>
        <taxon>Cercopoidea</taxon>
        <taxon>Clastopteridae</taxon>
        <taxon>Clastoptera</taxon>
    </lineage>
</organism>
<feature type="non-terminal residue" evidence="2">
    <location>
        <position position="357"/>
    </location>
</feature>
<feature type="compositionally biased region" description="Pro residues" evidence="1">
    <location>
        <begin position="330"/>
        <end position="340"/>
    </location>
</feature>
<feature type="region of interest" description="Disordered" evidence="1">
    <location>
        <begin position="52"/>
        <end position="107"/>
    </location>
</feature>
<feature type="region of interest" description="Disordered" evidence="1">
    <location>
        <begin position="210"/>
        <end position="232"/>
    </location>
</feature>
<feature type="region of interest" description="Disordered" evidence="1">
    <location>
        <begin position="326"/>
        <end position="357"/>
    </location>
</feature>
<evidence type="ECO:0000313" key="2">
    <source>
        <dbReference type="EMBL" id="JAS28377.1"/>
    </source>
</evidence>
<dbReference type="AlphaFoldDB" id="A0A1B6DRS3"/>